<dbReference type="SUPFAM" id="SSF47090">
    <property type="entry name" value="PGBD-like"/>
    <property type="match status" value="1"/>
</dbReference>
<name>A0ABW9K5K5_9FLAO</name>
<keyword evidence="4" id="KW-1185">Reference proteome</keyword>
<sequence length="275" mass="31340">MKLLKYNTKAPEVLTLCEILYQLGYNVKISDSFTLEVNAAVKDFQQKNSLVVDGIVGVKTWAVLLEKDPRPVSQTDKFLKESDLTQFAAEYNLELAAVKAVNEIESSGKGFLINNKPKILFEGHVFWNELKKRGIDPNSYYNSESRNVLYPKWTRAHYQGGVKEYDRLNEAISLNHDPSFKEAALSSASWGSFQIMGYHAENLGYSNVDDFVSRMEMNEGEHLKAFGKFLEKNGCLVHLRNKNWAGFARLYNGAGYKENKYDEKLAKAYAKYSQN</sequence>
<dbReference type="Proteomes" id="UP001634154">
    <property type="component" value="Unassembled WGS sequence"/>
</dbReference>
<dbReference type="Pfam" id="PF11860">
    <property type="entry name" value="Muramidase"/>
    <property type="match status" value="1"/>
</dbReference>
<evidence type="ECO:0000259" key="1">
    <source>
        <dbReference type="Pfam" id="PF01471"/>
    </source>
</evidence>
<organism evidence="3 4">
    <name type="scientific">Chryseobacterium kwangjuense</name>
    <dbReference type="NCBI Taxonomy" id="267125"/>
    <lineage>
        <taxon>Bacteria</taxon>
        <taxon>Pseudomonadati</taxon>
        <taxon>Bacteroidota</taxon>
        <taxon>Flavobacteriia</taxon>
        <taxon>Flavobacteriales</taxon>
        <taxon>Weeksellaceae</taxon>
        <taxon>Chryseobacterium group</taxon>
        <taxon>Chryseobacterium</taxon>
    </lineage>
</organism>
<proteinExistence type="predicted"/>
<dbReference type="InterPro" id="IPR024408">
    <property type="entry name" value="Muramidase"/>
</dbReference>
<feature type="domain" description="Peptidoglycan binding-like" evidence="1">
    <location>
        <begin position="11"/>
        <end position="64"/>
    </location>
</feature>
<dbReference type="Gene3D" id="1.10.101.10">
    <property type="entry name" value="PGBD-like superfamily/PGBD"/>
    <property type="match status" value="1"/>
</dbReference>
<evidence type="ECO:0000313" key="4">
    <source>
        <dbReference type="Proteomes" id="UP001634154"/>
    </source>
</evidence>
<dbReference type="Pfam" id="PF01471">
    <property type="entry name" value="PG_binding_1"/>
    <property type="match status" value="1"/>
</dbReference>
<dbReference type="EMBL" id="JBJXVJ010000002">
    <property type="protein sequence ID" value="MFN1217469.1"/>
    <property type="molecule type" value="Genomic_DNA"/>
</dbReference>
<dbReference type="InterPro" id="IPR036365">
    <property type="entry name" value="PGBD-like_sf"/>
</dbReference>
<dbReference type="InterPro" id="IPR036366">
    <property type="entry name" value="PGBDSf"/>
</dbReference>
<evidence type="ECO:0000313" key="3">
    <source>
        <dbReference type="EMBL" id="MFN1217469.1"/>
    </source>
</evidence>
<accession>A0ABW9K5K5</accession>
<dbReference type="InterPro" id="IPR002477">
    <property type="entry name" value="Peptidoglycan-bd-like"/>
</dbReference>
<evidence type="ECO:0000259" key="2">
    <source>
        <dbReference type="Pfam" id="PF11860"/>
    </source>
</evidence>
<protein>
    <submittedName>
        <fullName evidence="3">N-acetylmuramidase domain-containing protein</fullName>
    </submittedName>
</protein>
<dbReference type="RefSeq" id="WP_409356693.1">
    <property type="nucleotide sequence ID" value="NZ_JBJXVJ010000002.1"/>
</dbReference>
<comment type="caution">
    <text evidence="3">The sequence shown here is derived from an EMBL/GenBank/DDBJ whole genome shotgun (WGS) entry which is preliminary data.</text>
</comment>
<gene>
    <name evidence="3" type="ORF">ACKW6Q_10925</name>
</gene>
<reference evidence="3 4" key="1">
    <citation type="submission" date="2024-12" db="EMBL/GenBank/DDBJ databases">
        <title>Draft genome sequence of Chryseobacterium kwangjuense AG447.</title>
        <authorList>
            <person name="Cheptsov V.S."/>
            <person name="Belov A."/>
            <person name="Zavarzina A.G."/>
        </authorList>
    </citation>
    <scope>NUCLEOTIDE SEQUENCE [LARGE SCALE GENOMIC DNA]</scope>
    <source>
        <strain evidence="3 4">AG447</strain>
    </source>
</reference>
<feature type="domain" description="N-acetylmuramidase" evidence="2">
    <location>
        <begin position="94"/>
        <end position="272"/>
    </location>
</feature>